<evidence type="ECO:0000313" key="2">
    <source>
        <dbReference type="Proteomes" id="UP000826212"/>
    </source>
</evidence>
<accession>A0AC61NJP8</accession>
<keyword evidence="2" id="KW-1185">Reference proteome</keyword>
<gene>
    <name evidence="1" type="ORF">K4L44_07410</name>
</gene>
<organism evidence="1 2">
    <name type="scientific">Halosquirtibacter laminarini</name>
    <dbReference type="NCBI Taxonomy" id="3374600"/>
    <lineage>
        <taxon>Bacteria</taxon>
        <taxon>Pseudomonadati</taxon>
        <taxon>Bacteroidota</taxon>
        <taxon>Bacteroidia</taxon>
        <taxon>Marinilabiliales</taxon>
        <taxon>Prolixibacteraceae</taxon>
        <taxon>Halosquirtibacter</taxon>
    </lineage>
</organism>
<name>A0AC61NJP8_9BACT</name>
<sequence>MKFIVNEYNFGELKINQKANYIYLFINTGNTPVIILIVKTSCGCTVPKWYKKNNHRR</sequence>
<dbReference type="Proteomes" id="UP000826212">
    <property type="component" value="Chromosome"/>
</dbReference>
<reference evidence="1" key="1">
    <citation type="submission" date="2021-08" db="EMBL/GenBank/DDBJ databases">
        <title>Novel anaerobic bacterium isolated from sea squirt in East Sea, Republic of Korea.</title>
        <authorList>
            <person name="Nguyen T.H."/>
            <person name="Li Z."/>
            <person name="Lee Y.-J."/>
            <person name="Ko J."/>
            <person name="Kim S.-G."/>
        </authorList>
    </citation>
    <scope>NUCLEOTIDE SEQUENCE</scope>
    <source>
        <strain evidence="1">KCTC 25031</strain>
    </source>
</reference>
<dbReference type="EMBL" id="CP081303">
    <property type="protein sequence ID" value="QZE15970.1"/>
    <property type="molecule type" value="Genomic_DNA"/>
</dbReference>
<evidence type="ECO:0000313" key="1">
    <source>
        <dbReference type="EMBL" id="QZE15970.1"/>
    </source>
</evidence>
<protein>
    <submittedName>
        <fullName evidence="1">DUF1573 domain-containing protein</fullName>
    </submittedName>
</protein>
<proteinExistence type="predicted"/>